<organism evidence="6 7">
    <name type="scientific">Massariosphaeria phaeospora</name>
    <dbReference type="NCBI Taxonomy" id="100035"/>
    <lineage>
        <taxon>Eukaryota</taxon>
        <taxon>Fungi</taxon>
        <taxon>Dikarya</taxon>
        <taxon>Ascomycota</taxon>
        <taxon>Pezizomycotina</taxon>
        <taxon>Dothideomycetes</taxon>
        <taxon>Pleosporomycetidae</taxon>
        <taxon>Pleosporales</taxon>
        <taxon>Pleosporales incertae sedis</taxon>
        <taxon>Massariosphaeria</taxon>
    </lineage>
</organism>
<dbReference type="InterPro" id="IPR015424">
    <property type="entry name" value="PyrdxlP-dep_Trfase"/>
</dbReference>
<evidence type="ECO:0000256" key="1">
    <source>
        <dbReference type="ARBA" id="ARBA00001933"/>
    </source>
</evidence>
<dbReference type="SUPFAM" id="SSF53383">
    <property type="entry name" value="PLP-dependent transferases"/>
    <property type="match status" value="1"/>
</dbReference>
<sequence length="485" mass="52883">MDIFSPTGPLVTRIKGQQPQLQPSPEASQSFYRNLEDALDARRTSHTLYSIVQNSWQVNDAVADFSSNDILSLGSSGLLRAEYLNELAQNPASNPGAGGSRLIDGNYTYLEETEQVIASFHGAETALLLASGYEANIAIWTAIPRPGDVILYDALVHASTHDGMDQSLAVEREEFGHNNIVDFRRALLAILESKPLVKQGKRSIIIAVESVYSMDGDVCPLQELVDIAKDVCPKGNAQFVVDEAHSTGVLGPNGAGLVCALGLENEIAVVMHTCGKALSSRGAAILGNKTIKAMLINFAKSIIFTTAPPFAHVALMRAGYKLLGSEQGQEARDQVRSRLEFFLETITSHPLWEEATAKGLLAIPILKDWEEKPLATSHIVTIWTRQHCTYWLYFHLLFAGFCVFPVEHPVVAKNQSRLKVTFHAGNTETQVEGLVVAIYEWVQEMLDSQCSGIQGKGKNKATRAAGEVYAWMAGEKLTGFGMPAV</sequence>
<comment type="cofactor">
    <cofactor evidence="1">
        <name>pyridoxal 5'-phosphate</name>
        <dbReference type="ChEBI" id="CHEBI:597326"/>
    </cofactor>
</comment>
<evidence type="ECO:0000256" key="2">
    <source>
        <dbReference type="ARBA" id="ARBA00010008"/>
    </source>
</evidence>
<feature type="domain" description="Aminotransferase class I/classII large" evidence="5">
    <location>
        <begin position="89"/>
        <end position="438"/>
    </location>
</feature>
<dbReference type="InterPro" id="IPR050087">
    <property type="entry name" value="AON_synthase_class-II"/>
</dbReference>
<dbReference type="InterPro" id="IPR015421">
    <property type="entry name" value="PyrdxlP-dep_Trfase_major"/>
</dbReference>
<evidence type="ECO:0000256" key="3">
    <source>
        <dbReference type="ARBA" id="ARBA00022679"/>
    </source>
</evidence>
<dbReference type="Pfam" id="PF00155">
    <property type="entry name" value="Aminotran_1_2"/>
    <property type="match status" value="1"/>
</dbReference>
<proteinExistence type="inferred from homology"/>
<dbReference type="InterPro" id="IPR004839">
    <property type="entry name" value="Aminotransferase_I/II_large"/>
</dbReference>
<dbReference type="PANTHER" id="PTHR13693:SF77">
    <property type="entry name" value="8-AMINO-7-OXONONANOATE SYNTHASE"/>
    <property type="match status" value="1"/>
</dbReference>
<evidence type="ECO:0000313" key="6">
    <source>
        <dbReference type="EMBL" id="KAF2877771.1"/>
    </source>
</evidence>
<evidence type="ECO:0000256" key="4">
    <source>
        <dbReference type="ARBA" id="ARBA00022898"/>
    </source>
</evidence>
<dbReference type="GO" id="GO:0008483">
    <property type="term" value="F:transaminase activity"/>
    <property type="evidence" value="ECO:0007669"/>
    <property type="project" value="UniProtKB-KW"/>
</dbReference>
<dbReference type="PANTHER" id="PTHR13693">
    <property type="entry name" value="CLASS II AMINOTRANSFERASE/8-AMINO-7-OXONONANOATE SYNTHASE"/>
    <property type="match status" value="1"/>
</dbReference>
<comment type="caution">
    <text evidence="6">The sequence shown here is derived from an EMBL/GenBank/DDBJ whole genome shotgun (WGS) entry which is preliminary data.</text>
</comment>
<dbReference type="InterPro" id="IPR015422">
    <property type="entry name" value="PyrdxlP-dep_Trfase_small"/>
</dbReference>
<evidence type="ECO:0000259" key="5">
    <source>
        <dbReference type="Pfam" id="PF00155"/>
    </source>
</evidence>
<dbReference type="Gene3D" id="3.40.640.10">
    <property type="entry name" value="Type I PLP-dependent aspartate aminotransferase-like (Major domain)"/>
    <property type="match status" value="1"/>
</dbReference>
<keyword evidence="7" id="KW-1185">Reference proteome</keyword>
<dbReference type="Gene3D" id="3.90.1150.10">
    <property type="entry name" value="Aspartate Aminotransferase, domain 1"/>
    <property type="match status" value="1"/>
</dbReference>
<dbReference type="OrthoDB" id="2382073at2759"/>
<dbReference type="Proteomes" id="UP000481861">
    <property type="component" value="Unassembled WGS sequence"/>
</dbReference>
<protein>
    <submittedName>
        <fullName evidence="6">Putative aminotransferase</fullName>
    </submittedName>
</protein>
<gene>
    <name evidence="6" type="ORF">BDV95DRAFT_588803</name>
</gene>
<dbReference type="GO" id="GO:0030170">
    <property type="term" value="F:pyridoxal phosphate binding"/>
    <property type="evidence" value="ECO:0007669"/>
    <property type="project" value="InterPro"/>
</dbReference>
<keyword evidence="3 6" id="KW-0808">Transferase</keyword>
<name>A0A7C8II61_9PLEO</name>
<comment type="similarity">
    <text evidence="2">Belongs to the class-II pyridoxal-phosphate-dependent aminotransferase family. BioF subfamily.</text>
</comment>
<accession>A0A7C8II61</accession>
<reference evidence="6 7" key="1">
    <citation type="submission" date="2020-01" db="EMBL/GenBank/DDBJ databases">
        <authorList>
            <consortium name="DOE Joint Genome Institute"/>
            <person name="Haridas S."/>
            <person name="Albert R."/>
            <person name="Binder M."/>
            <person name="Bloem J."/>
            <person name="Labutti K."/>
            <person name="Salamov A."/>
            <person name="Andreopoulos B."/>
            <person name="Baker S.E."/>
            <person name="Barry K."/>
            <person name="Bills G."/>
            <person name="Bluhm B.H."/>
            <person name="Cannon C."/>
            <person name="Castanera R."/>
            <person name="Culley D.E."/>
            <person name="Daum C."/>
            <person name="Ezra D."/>
            <person name="Gonzalez J.B."/>
            <person name="Henrissat B."/>
            <person name="Kuo A."/>
            <person name="Liang C."/>
            <person name="Lipzen A."/>
            <person name="Lutzoni F."/>
            <person name="Magnuson J."/>
            <person name="Mondo S."/>
            <person name="Nolan M."/>
            <person name="Ohm R."/>
            <person name="Pangilinan J."/>
            <person name="Park H.-J.H."/>
            <person name="Ramirez L."/>
            <person name="Alfaro M."/>
            <person name="Sun H."/>
            <person name="Tritt A."/>
            <person name="Yoshinaga Y."/>
            <person name="Zwiers L.-H.L."/>
            <person name="Turgeon B.G."/>
            <person name="Goodwin S.B."/>
            <person name="Spatafora J.W."/>
            <person name="Crous P.W."/>
            <person name="Grigoriev I.V."/>
        </authorList>
    </citation>
    <scope>NUCLEOTIDE SEQUENCE [LARGE SCALE GENOMIC DNA]</scope>
    <source>
        <strain evidence="6 7">CBS 611.86</strain>
    </source>
</reference>
<keyword evidence="6" id="KW-0032">Aminotransferase</keyword>
<evidence type="ECO:0000313" key="7">
    <source>
        <dbReference type="Proteomes" id="UP000481861"/>
    </source>
</evidence>
<dbReference type="EMBL" id="JAADJZ010000001">
    <property type="protein sequence ID" value="KAF2877771.1"/>
    <property type="molecule type" value="Genomic_DNA"/>
</dbReference>
<keyword evidence="4" id="KW-0663">Pyridoxal phosphate</keyword>
<dbReference type="AlphaFoldDB" id="A0A7C8II61"/>
<dbReference type="GO" id="GO:0009102">
    <property type="term" value="P:biotin biosynthetic process"/>
    <property type="evidence" value="ECO:0007669"/>
    <property type="project" value="TreeGrafter"/>
</dbReference>